<dbReference type="AlphaFoldDB" id="A0AAJ0CB76"/>
<dbReference type="Proteomes" id="UP001251528">
    <property type="component" value="Unassembled WGS sequence"/>
</dbReference>
<feature type="region of interest" description="Disordered" evidence="12">
    <location>
        <begin position="360"/>
        <end position="393"/>
    </location>
</feature>
<dbReference type="PANTHER" id="PTHR23033:SF40">
    <property type="entry name" value="APPLE DOMAIN-CONTAINING PROTEIN"/>
    <property type="match status" value="1"/>
</dbReference>
<keyword evidence="11" id="KW-0472">Membrane</keyword>
<dbReference type="GO" id="GO:0000166">
    <property type="term" value="F:nucleotide binding"/>
    <property type="evidence" value="ECO:0007669"/>
    <property type="project" value="UniProtKB-KW"/>
</dbReference>
<evidence type="ECO:0000256" key="7">
    <source>
        <dbReference type="ARBA" id="ARBA00022692"/>
    </source>
</evidence>
<feature type="compositionally biased region" description="Acidic residues" evidence="12">
    <location>
        <begin position="376"/>
        <end position="389"/>
    </location>
</feature>
<dbReference type="PANTHER" id="PTHR23033">
    <property type="entry name" value="BETA1,3-GALACTOSYLTRANSFERASE"/>
    <property type="match status" value="1"/>
</dbReference>
<keyword evidence="6" id="KW-0808">Transferase</keyword>
<accession>A0AAJ0CB76</accession>
<dbReference type="GO" id="GO:0016020">
    <property type="term" value="C:membrane"/>
    <property type="evidence" value="ECO:0007669"/>
    <property type="project" value="UniProtKB-SubCell"/>
</dbReference>
<sequence length="421" mass="48775">MEQDIAGHHTHDVLDRVDELVKLVNKEFLFYEDQKDCPGPREQCPDNALMASELEKYMTVNMVARAWELRPRRDWYVFIEDDTYVIWPSLIHWLRKKAKRNQDPYVGSVVMLNGYAFAHGSSGFALSGALIERMLQKHPNPTGRYDKLARKMVFGGMALAKAMEEVGEGVKQAHPMFNGEKPSTAPYSQMHWCQPVFTMATMTPEEISSVWEFEKSRNDTSLLQYRHLYHQFVEPHMVYFRKKWDNLSSDTCYIGPDDQSSAPESVKSKQKEESQKNIIEKYAHRSAATCARVCEAEGLDISAAEFKSLTTQVDRGQFVRQKYEQKAKHDTLFKLNRRCFQWKYEDGVCCTSPHFRLGNPIPPKEKKERDSNEKEDKEEEDEEDEENEDAVVSGWFVKGISDWVNTMGDCALEWKDPVVPK</sequence>
<evidence type="ECO:0000256" key="8">
    <source>
        <dbReference type="ARBA" id="ARBA00022741"/>
    </source>
</evidence>
<gene>
    <name evidence="14" type="ORF">QQS21_012425</name>
</gene>
<name>A0AAJ0CB76_9HYPO</name>
<organism evidence="14 15">
    <name type="scientific">Conoideocrella luteorostrata</name>
    <dbReference type="NCBI Taxonomy" id="1105319"/>
    <lineage>
        <taxon>Eukaryota</taxon>
        <taxon>Fungi</taxon>
        <taxon>Dikarya</taxon>
        <taxon>Ascomycota</taxon>
        <taxon>Pezizomycotina</taxon>
        <taxon>Sordariomycetes</taxon>
        <taxon>Hypocreomycetidae</taxon>
        <taxon>Hypocreales</taxon>
        <taxon>Clavicipitaceae</taxon>
        <taxon>Conoideocrella</taxon>
    </lineage>
</organism>
<feature type="domain" description="Fringe-like glycosyltransferase" evidence="13">
    <location>
        <begin position="56"/>
        <end position="134"/>
    </location>
</feature>
<evidence type="ECO:0000256" key="3">
    <source>
        <dbReference type="ARBA" id="ARBA00006462"/>
    </source>
</evidence>
<evidence type="ECO:0000256" key="9">
    <source>
        <dbReference type="ARBA" id="ARBA00022968"/>
    </source>
</evidence>
<evidence type="ECO:0000256" key="10">
    <source>
        <dbReference type="ARBA" id="ARBA00022989"/>
    </source>
</evidence>
<dbReference type="Gene3D" id="3.90.550.50">
    <property type="match status" value="1"/>
</dbReference>
<keyword evidence="15" id="KW-1185">Reference proteome</keyword>
<evidence type="ECO:0000313" key="15">
    <source>
        <dbReference type="Proteomes" id="UP001251528"/>
    </source>
</evidence>
<evidence type="ECO:0000313" key="14">
    <source>
        <dbReference type="EMBL" id="KAK2589898.1"/>
    </source>
</evidence>
<protein>
    <recommendedName>
        <fullName evidence="4">N-acetylgalactosaminide beta-1,3-galactosyltransferase</fullName>
        <ecNumber evidence="4">2.4.1.122</ecNumber>
    </recommendedName>
</protein>
<dbReference type="Pfam" id="PF02434">
    <property type="entry name" value="Fringe"/>
    <property type="match status" value="1"/>
</dbReference>
<reference evidence="14" key="1">
    <citation type="submission" date="2023-06" db="EMBL/GenBank/DDBJ databases">
        <title>Conoideocrella luteorostrata (Hypocreales: Clavicipitaceae), a potential biocontrol fungus for elongate hemlock scale in United States Christmas tree production areas.</title>
        <authorList>
            <person name="Barrett H."/>
            <person name="Lovett B."/>
            <person name="Macias A.M."/>
            <person name="Stajich J.E."/>
            <person name="Kasson M.T."/>
        </authorList>
    </citation>
    <scope>NUCLEOTIDE SEQUENCE</scope>
    <source>
        <strain evidence="14">ARSEF 14590</strain>
    </source>
</reference>
<keyword evidence="9" id="KW-0735">Signal-anchor</keyword>
<evidence type="ECO:0000256" key="11">
    <source>
        <dbReference type="ARBA" id="ARBA00023136"/>
    </source>
</evidence>
<evidence type="ECO:0000259" key="13">
    <source>
        <dbReference type="Pfam" id="PF02434"/>
    </source>
</evidence>
<evidence type="ECO:0000256" key="2">
    <source>
        <dbReference type="ARBA" id="ARBA00004922"/>
    </source>
</evidence>
<dbReference type="GO" id="GO:0016263">
    <property type="term" value="F:glycoprotein-N-acetylgalactosamine 3-beta-galactosyltransferase activity"/>
    <property type="evidence" value="ECO:0007669"/>
    <property type="project" value="UniProtKB-EC"/>
</dbReference>
<comment type="subcellular location">
    <subcellularLocation>
        <location evidence="1">Membrane</location>
        <topology evidence="1">Single-pass type II membrane protein</topology>
    </subcellularLocation>
</comment>
<evidence type="ECO:0000256" key="5">
    <source>
        <dbReference type="ARBA" id="ARBA00022676"/>
    </source>
</evidence>
<evidence type="ECO:0000256" key="1">
    <source>
        <dbReference type="ARBA" id="ARBA00004606"/>
    </source>
</evidence>
<comment type="caution">
    <text evidence="14">The sequence shown here is derived from an EMBL/GenBank/DDBJ whole genome shotgun (WGS) entry which is preliminary data.</text>
</comment>
<keyword evidence="10" id="KW-1133">Transmembrane helix</keyword>
<evidence type="ECO:0000256" key="12">
    <source>
        <dbReference type="SAM" id="MobiDB-lite"/>
    </source>
</evidence>
<feature type="compositionally biased region" description="Basic and acidic residues" evidence="12">
    <location>
        <begin position="363"/>
        <end position="375"/>
    </location>
</feature>
<evidence type="ECO:0000256" key="4">
    <source>
        <dbReference type="ARBA" id="ARBA00012557"/>
    </source>
</evidence>
<proteinExistence type="inferred from homology"/>
<comment type="pathway">
    <text evidence="2">Protein modification; protein glycosylation.</text>
</comment>
<dbReference type="InterPro" id="IPR003378">
    <property type="entry name" value="Fringe-like_glycosylTrfase"/>
</dbReference>
<dbReference type="EMBL" id="JASWJB010000531">
    <property type="protein sequence ID" value="KAK2589898.1"/>
    <property type="molecule type" value="Genomic_DNA"/>
</dbReference>
<comment type="similarity">
    <text evidence="3">Belongs to the glycosyltransferase 31 family. Beta3-Gal-T subfamily.</text>
</comment>
<dbReference type="EC" id="2.4.1.122" evidence="4"/>
<dbReference type="InterPro" id="IPR026050">
    <property type="entry name" value="C1GALT1/C1GALT1_chp1"/>
</dbReference>
<keyword evidence="8" id="KW-0547">Nucleotide-binding</keyword>
<keyword evidence="5" id="KW-0328">Glycosyltransferase</keyword>
<keyword evidence="7" id="KW-0812">Transmembrane</keyword>
<evidence type="ECO:0000256" key="6">
    <source>
        <dbReference type="ARBA" id="ARBA00022679"/>
    </source>
</evidence>